<dbReference type="PANTHER" id="PTHR30273:SF2">
    <property type="entry name" value="PROTEIN FECR"/>
    <property type="match status" value="1"/>
</dbReference>
<keyword evidence="1" id="KW-0812">Transmembrane</keyword>
<feature type="transmembrane region" description="Helical" evidence="1">
    <location>
        <begin position="85"/>
        <end position="107"/>
    </location>
</feature>
<dbReference type="GO" id="GO:0016989">
    <property type="term" value="F:sigma factor antagonist activity"/>
    <property type="evidence" value="ECO:0007669"/>
    <property type="project" value="TreeGrafter"/>
</dbReference>
<evidence type="ECO:0000259" key="2">
    <source>
        <dbReference type="Pfam" id="PF04773"/>
    </source>
</evidence>
<dbReference type="Proteomes" id="UP000190852">
    <property type="component" value="Unassembled WGS sequence"/>
</dbReference>
<dbReference type="InterPro" id="IPR006860">
    <property type="entry name" value="FecR"/>
</dbReference>
<evidence type="ECO:0000313" key="5">
    <source>
        <dbReference type="Proteomes" id="UP000190852"/>
    </source>
</evidence>
<keyword evidence="5" id="KW-1185">Reference proteome</keyword>
<dbReference type="Gene3D" id="2.60.120.1440">
    <property type="match status" value="1"/>
</dbReference>
<dbReference type="RefSeq" id="WP_079684245.1">
    <property type="nucleotide sequence ID" value="NZ_FUYQ01000024.1"/>
</dbReference>
<evidence type="ECO:0000259" key="3">
    <source>
        <dbReference type="Pfam" id="PF16344"/>
    </source>
</evidence>
<dbReference type="PIRSF" id="PIRSF018266">
    <property type="entry name" value="FecR"/>
    <property type="match status" value="1"/>
</dbReference>
<feature type="domain" description="FecR protein" evidence="2">
    <location>
        <begin position="123"/>
        <end position="215"/>
    </location>
</feature>
<dbReference type="PANTHER" id="PTHR30273">
    <property type="entry name" value="PERIPLASMIC SIGNAL SENSOR AND SIGMA FACTOR ACTIVATOR FECR-RELATED"/>
    <property type="match status" value="1"/>
</dbReference>
<proteinExistence type="predicted"/>
<dbReference type="FunFam" id="2.60.120.1440:FF:000001">
    <property type="entry name" value="Putative anti-sigma factor"/>
    <property type="match status" value="1"/>
</dbReference>
<gene>
    <name evidence="4" type="ORF">SAMN05660349_02829</name>
</gene>
<dbReference type="AlphaFoldDB" id="A0A1T5E821"/>
<dbReference type="InterPro" id="IPR012373">
    <property type="entry name" value="Ferrdict_sens_TM"/>
</dbReference>
<reference evidence="5" key="1">
    <citation type="submission" date="2017-02" db="EMBL/GenBank/DDBJ databases">
        <authorList>
            <person name="Varghese N."/>
            <person name="Submissions S."/>
        </authorList>
    </citation>
    <scope>NUCLEOTIDE SEQUENCE [LARGE SCALE GENOMIC DNA]</scope>
    <source>
        <strain evidence="5">DSM 24967</strain>
    </source>
</reference>
<accession>A0A1T5E821</accession>
<dbReference type="InterPro" id="IPR032508">
    <property type="entry name" value="FecR_C"/>
</dbReference>
<name>A0A1T5E821_9BACT</name>
<organism evidence="4 5">
    <name type="scientific">Parabacteroides chartae</name>
    <dbReference type="NCBI Taxonomy" id="1037355"/>
    <lineage>
        <taxon>Bacteria</taxon>
        <taxon>Pseudomonadati</taxon>
        <taxon>Bacteroidota</taxon>
        <taxon>Bacteroidia</taxon>
        <taxon>Bacteroidales</taxon>
        <taxon>Tannerellaceae</taxon>
        <taxon>Parabacteroides</taxon>
    </lineage>
</organism>
<feature type="domain" description="Protein FecR C-terminal" evidence="3">
    <location>
        <begin position="263"/>
        <end position="332"/>
    </location>
</feature>
<dbReference type="Pfam" id="PF04773">
    <property type="entry name" value="FecR"/>
    <property type="match status" value="1"/>
</dbReference>
<dbReference type="EMBL" id="FUYQ01000024">
    <property type="protein sequence ID" value="SKB80147.1"/>
    <property type="molecule type" value="Genomic_DNA"/>
</dbReference>
<dbReference type="Pfam" id="PF16344">
    <property type="entry name" value="FecR_C"/>
    <property type="match status" value="1"/>
</dbReference>
<keyword evidence="1" id="KW-1133">Transmembrane helix</keyword>
<keyword evidence="1" id="KW-0472">Membrane</keyword>
<evidence type="ECO:0000256" key="1">
    <source>
        <dbReference type="SAM" id="Phobius"/>
    </source>
</evidence>
<sequence>MHDEHIEDRLFDYFSGRLSEEDKAELLRWIEEDESHKQIFSEMSDWWATAHVPLFASEMRENYATRLSPLLKKQNGSARSLFGNAWFKAAASLLLLISFSVAFYYVGRKTAVQPEEMAWFETVTPYGAQSKVVLPDKSVVWINAGSSLKYNKSFNKINREVYLEGEAYFEVSHDSLKPFIVKSDALDVKVLGTRFNVKAYENDQTVDVCLISGKVDVHFNEETSALPNVIMKPNQLVSYHRSSSTMDLKETKASDASAWIGGKLKFSELSFADISKQLERRFNVKIILKSNSLRKEIFTGSFDNTYSLNEILREVDVDNKYVWTKTDSTLIIYDRKK</sequence>
<evidence type="ECO:0000313" key="4">
    <source>
        <dbReference type="EMBL" id="SKB80147.1"/>
    </source>
</evidence>
<dbReference type="Gene3D" id="3.55.50.30">
    <property type="match status" value="1"/>
</dbReference>
<protein>
    <submittedName>
        <fullName evidence="4">FecR family protein</fullName>
    </submittedName>
</protein>